<evidence type="ECO:0000256" key="1">
    <source>
        <dbReference type="SAM" id="MobiDB-lite"/>
    </source>
</evidence>
<keyword evidence="3" id="KW-1185">Reference proteome</keyword>
<protein>
    <submittedName>
        <fullName evidence="2">Uncharacterized protein</fullName>
    </submittedName>
</protein>
<dbReference type="Proteomes" id="UP000053260">
    <property type="component" value="Unassembled WGS sequence"/>
</dbReference>
<evidence type="ECO:0000313" key="2">
    <source>
        <dbReference type="EMBL" id="KUO19213.1"/>
    </source>
</evidence>
<accession>A0A101UYK4</accession>
<dbReference type="AlphaFoldDB" id="A0A101UYK4"/>
<gene>
    <name evidence="2" type="ORF">AQJ91_21030</name>
</gene>
<dbReference type="STRING" id="909626.AQJ91_21030"/>
<evidence type="ECO:0000313" key="3">
    <source>
        <dbReference type="Proteomes" id="UP000053260"/>
    </source>
</evidence>
<dbReference type="RefSeq" id="WP_067023899.1">
    <property type="nucleotide sequence ID" value="NZ_KQ949087.1"/>
</dbReference>
<feature type="region of interest" description="Disordered" evidence="1">
    <location>
        <begin position="1"/>
        <end position="23"/>
    </location>
</feature>
<dbReference type="EMBL" id="LMXB01000054">
    <property type="protein sequence ID" value="KUO19213.1"/>
    <property type="molecule type" value="Genomic_DNA"/>
</dbReference>
<comment type="caution">
    <text evidence="2">The sequence shown here is derived from an EMBL/GenBank/DDBJ whole genome shotgun (WGS) entry which is preliminary data.</text>
</comment>
<name>A0A101UYK4_9ACTN</name>
<dbReference type="OrthoDB" id="9758923at2"/>
<organism evidence="2 3">
    <name type="scientific">Streptomyces dysideae</name>
    <dbReference type="NCBI Taxonomy" id="909626"/>
    <lineage>
        <taxon>Bacteria</taxon>
        <taxon>Bacillati</taxon>
        <taxon>Actinomycetota</taxon>
        <taxon>Actinomycetes</taxon>
        <taxon>Kitasatosporales</taxon>
        <taxon>Streptomycetaceae</taxon>
        <taxon>Streptomyces</taxon>
    </lineage>
</organism>
<proteinExistence type="predicted"/>
<reference evidence="2 3" key="1">
    <citation type="submission" date="2015-10" db="EMBL/GenBank/DDBJ databases">
        <title>Draft genome sequence of Streptomyces sp. RV15, isolated from a marine sponge.</title>
        <authorList>
            <person name="Ruckert C."/>
            <person name="Abdelmohsen U.R."/>
            <person name="Winkler A."/>
            <person name="Hentschel U."/>
            <person name="Kalinowski J."/>
            <person name="Kampfer P."/>
            <person name="Glaeser S."/>
        </authorList>
    </citation>
    <scope>NUCLEOTIDE SEQUENCE [LARGE SCALE GENOMIC DNA]</scope>
    <source>
        <strain evidence="2 3">RV15</strain>
    </source>
</reference>
<sequence>MYLTHTVTGAPAAAPPPDPLRGGGVRLGAVDTVDIVAIVAEYTDLRVTSGDADCTIEVRARKTGGAEGFRVAFGAVATGDHYVWTIGGRQNKGVRIPAADATTPGKTK</sequence>